<dbReference type="PANTHER" id="PTHR47019:SF1">
    <property type="entry name" value="LIPID II FLIPPASE MURJ"/>
    <property type="match status" value="1"/>
</dbReference>
<feature type="transmembrane region" description="Helical" evidence="8">
    <location>
        <begin position="491"/>
        <end position="519"/>
    </location>
</feature>
<dbReference type="Proteomes" id="UP000832041">
    <property type="component" value="Chromosome"/>
</dbReference>
<name>A0ABY4L193_THEAE</name>
<evidence type="ECO:0000256" key="6">
    <source>
        <dbReference type="ARBA" id="ARBA00022989"/>
    </source>
</evidence>
<evidence type="ECO:0000256" key="3">
    <source>
        <dbReference type="ARBA" id="ARBA00022692"/>
    </source>
</evidence>
<evidence type="ECO:0000256" key="2">
    <source>
        <dbReference type="ARBA" id="ARBA00022475"/>
    </source>
</evidence>
<dbReference type="InterPro" id="IPR004268">
    <property type="entry name" value="MurJ"/>
</dbReference>
<keyword evidence="6 8" id="KW-1133">Transmembrane helix</keyword>
<keyword evidence="5" id="KW-0573">Peptidoglycan synthesis</keyword>
<gene>
    <name evidence="9" type="ORF">FOF52_09935</name>
</gene>
<comment type="subcellular location">
    <subcellularLocation>
        <location evidence="1">Cell membrane</location>
        <topology evidence="1">Multi-pass membrane protein</topology>
    </subcellularLocation>
</comment>
<feature type="transmembrane region" description="Helical" evidence="8">
    <location>
        <begin position="58"/>
        <end position="80"/>
    </location>
</feature>
<proteinExistence type="predicted"/>
<evidence type="ECO:0000313" key="9">
    <source>
        <dbReference type="EMBL" id="UPT21239.1"/>
    </source>
</evidence>
<evidence type="ECO:0000256" key="8">
    <source>
        <dbReference type="SAM" id="Phobius"/>
    </source>
</evidence>
<feature type="transmembrane region" description="Helical" evidence="8">
    <location>
        <begin position="425"/>
        <end position="451"/>
    </location>
</feature>
<evidence type="ECO:0000256" key="7">
    <source>
        <dbReference type="ARBA" id="ARBA00023136"/>
    </source>
</evidence>
<keyword evidence="4" id="KW-0133">Cell shape</keyword>
<feature type="transmembrane region" description="Helical" evidence="8">
    <location>
        <begin position="463"/>
        <end position="485"/>
    </location>
</feature>
<dbReference type="RefSeq" id="WP_248593547.1">
    <property type="nucleotide sequence ID" value="NZ_BAABEB010000013.1"/>
</dbReference>
<keyword evidence="10" id="KW-1185">Reference proteome</keyword>
<evidence type="ECO:0000256" key="5">
    <source>
        <dbReference type="ARBA" id="ARBA00022984"/>
    </source>
</evidence>
<feature type="transmembrane region" description="Helical" evidence="8">
    <location>
        <begin position="252"/>
        <end position="273"/>
    </location>
</feature>
<dbReference type="Pfam" id="PF03023">
    <property type="entry name" value="MurJ"/>
    <property type="match status" value="1"/>
</dbReference>
<dbReference type="PRINTS" id="PR01806">
    <property type="entry name" value="VIRFACTRMVIN"/>
</dbReference>
<feature type="transmembrane region" description="Helical" evidence="8">
    <location>
        <begin position="167"/>
        <end position="188"/>
    </location>
</feature>
<protein>
    <submittedName>
        <fullName evidence="9">Virulence factor MviN</fullName>
    </submittedName>
</protein>
<feature type="transmembrane region" description="Helical" evidence="8">
    <location>
        <begin position="397"/>
        <end position="419"/>
    </location>
</feature>
<keyword evidence="3 8" id="KW-0812">Transmembrane</keyword>
<evidence type="ECO:0000256" key="1">
    <source>
        <dbReference type="ARBA" id="ARBA00004651"/>
    </source>
</evidence>
<feature type="transmembrane region" description="Helical" evidence="8">
    <location>
        <begin position="133"/>
        <end position="160"/>
    </location>
</feature>
<dbReference type="EMBL" id="CP051627">
    <property type="protein sequence ID" value="UPT21239.1"/>
    <property type="molecule type" value="Genomic_DNA"/>
</dbReference>
<evidence type="ECO:0000313" key="10">
    <source>
        <dbReference type="Proteomes" id="UP000832041"/>
    </source>
</evidence>
<accession>A0ABY4L193</accession>
<dbReference type="InterPro" id="IPR051050">
    <property type="entry name" value="Lipid_II_flippase_MurJ/MviN"/>
</dbReference>
<feature type="transmembrane region" description="Helical" evidence="8">
    <location>
        <begin position="364"/>
        <end position="385"/>
    </location>
</feature>
<feature type="transmembrane region" description="Helical" evidence="8">
    <location>
        <begin position="285"/>
        <end position="313"/>
    </location>
</feature>
<keyword evidence="2" id="KW-1003">Cell membrane</keyword>
<feature type="transmembrane region" description="Helical" evidence="8">
    <location>
        <begin position="208"/>
        <end position="231"/>
    </location>
</feature>
<evidence type="ECO:0000256" key="4">
    <source>
        <dbReference type="ARBA" id="ARBA00022960"/>
    </source>
</evidence>
<feature type="transmembrane region" description="Helical" evidence="8">
    <location>
        <begin position="334"/>
        <end position="358"/>
    </location>
</feature>
<reference evidence="9 10" key="1">
    <citation type="submission" date="2020-04" db="EMBL/GenBank/DDBJ databases">
        <title>Thermobifida alba genome sequencing and assembly.</title>
        <authorList>
            <person name="Luzics S."/>
            <person name="Horvath B."/>
            <person name="Nagy I."/>
            <person name="Toth A."/>
            <person name="Nagy I."/>
            <person name="Kukolya J."/>
        </authorList>
    </citation>
    <scope>NUCLEOTIDE SEQUENCE [LARGE SCALE GENOMIC DNA]</scope>
    <source>
        <strain evidence="9 10">DSM 43795</strain>
    </source>
</reference>
<organism evidence="9 10">
    <name type="scientific">Thermobifida alba</name>
    <name type="common">Thermomonospora alba</name>
    <dbReference type="NCBI Taxonomy" id="53522"/>
    <lineage>
        <taxon>Bacteria</taxon>
        <taxon>Bacillati</taxon>
        <taxon>Actinomycetota</taxon>
        <taxon>Actinomycetes</taxon>
        <taxon>Streptosporangiales</taxon>
        <taxon>Nocardiopsidaceae</taxon>
        <taxon>Thermobifida</taxon>
    </lineage>
</organism>
<dbReference type="PANTHER" id="PTHR47019">
    <property type="entry name" value="LIPID II FLIPPASE MURJ"/>
    <property type="match status" value="1"/>
</dbReference>
<sequence>MVRARRAGISVAGAAVLIGAVTVVARVAGFGRTVVFAQTVGENCLGTAYVTANQVPTVLYEIVIGGALSGMVVPLLADAARRGDTDHVRRTASALVTWVVVAAVPLGTLLAVAAKPVAVALLAGTRECGGAELLALAARFLAVFAPQVLFYGLAAVLYGVLQAHRRFLAPALAPLVSSLVVVCAYLAFVPLRSDATDAHALSTAAELVLSAGTTAGVAALFLTALVPVLRMRLGLRPTLSFPPGVGARARSLAVAALLPLIAMQVTLLVSMWLANHGGGGGTGVLYSYAWALFTLPYGVVAVPIATSAFTALAEYHGQRDRAGYDRVLAVGTRACLIAVSGAAVALAAAAAPLARLFADEQADVLAAALPAYAPGVVAFGVAALLSRALYAVHRGRLAAAAQVAGWAVAAGTSAAAVVLCPPEQTVAALGAGTSLGLGTGAVLLGAAVLRVRGRAAFASLGRTAAACTLGAAVGYGCGTGVAALLPADSAVAAATAALLGGAAAVLGHGTAVAAVDAAALRAVLTRRIGAADTTERTTG</sequence>
<keyword evidence="7 8" id="KW-0472">Membrane</keyword>
<feature type="transmembrane region" description="Helical" evidence="8">
    <location>
        <begin position="92"/>
        <end position="113"/>
    </location>
</feature>